<dbReference type="InterPro" id="IPR013196">
    <property type="entry name" value="HTH_11"/>
</dbReference>
<reference evidence="2" key="1">
    <citation type="journal article" date="2019" name="Microbiol. Resour. Announc.">
        <title>Draft Genomic Sequences of Streptomyces misionensis and Streptomyces albidoflavus, bacteria applied for phytopathogen biocontrol.</title>
        <authorList>
            <person name="Pylro V."/>
            <person name="Dias A."/>
            <person name="Andreote F."/>
            <person name="Varani A."/>
            <person name="Andreote C."/>
            <person name="Bernardo E."/>
            <person name="Martins T."/>
        </authorList>
    </citation>
    <scope>NUCLEOTIDE SEQUENCE [LARGE SCALE GENOMIC DNA]</scope>
    <source>
        <strain evidence="2">66</strain>
    </source>
</reference>
<dbReference type="InterPro" id="IPR036390">
    <property type="entry name" value="WH_DNA-bd_sf"/>
</dbReference>
<keyword evidence="3" id="KW-1185">Reference proteome</keyword>
<dbReference type="InterPro" id="IPR036388">
    <property type="entry name" value="WH-like_DNA-bd_sf"/>
</dbReference>
<feature type="non-terminal residue" evidence="2">
    <location>
        <position position="41"/>
    </location>
</feature>
<dbReference type="Proteomes" id="UP000320481">
    <property type="component" value="Unassembled WGS sequence"/>
</dbReference>
<comment type="caution">
    <text evidence="2">The sequence shown here is derived from an EMBL/GenBank/DDBJ whole genome shotgun (WGS) entry which is preliminary data.</text>
</comment>
<accession>A0A5C6IX45</accession>
<evidence type="ECO:0000259" key="1">
    <source>
        <dbReference type="Pfam" id="PF08279"/>
    </source>
</evidence>
<dbReference type="SUPFAM" id="SSF46785">
    <property type="entry name" value="Winged helix' DNA-binding domain"/>
    <property type="match status" value="1"/>
</dbReference>
<dbReference type="EMBL" id="VOGW01000185">
    <property type="protein sequence ID" value="TWV32877.1"/>
    <property type="molecule type" value="Genomic_DNA"/>
</dbReference>
<proteinExistence type="predicted"/>
<gene>
    <name evidence="2" type="ORF">FRZ03_31985</name>
</gene>
<dbReference type="Gene3D" id="1.10.10.10">
    <property type="entry name" value="Winged helix-like DNA-binding domain superfamily/Winged helix DNA-binding domain"/>
    <property type="match status" value="1"/>
</dbReference>
<organism evidence="2 3">
    <name type="scientific">Streptomyces misionensis</name>
    <dbReference type="NCBI Taxonomy" id="67331"/>
    <lineage>
        <taxon>Bacteria</taxon>
        <taxon>Bacillati</taxon>
        <taxon>Actinomycetota</taxon>
        <taxon>Actinomycetes</taxon>
        <taxon>Kitasatosporales</taxon>
        <taxon>Streptomycetaceae</taxon>
        <taxon>Streptomyces</taxon>
    </lineage>
</organism>
<sequence>MRAARLIKMVLLLQARASMTAGELARELEVSERTVTRDAAA</sequence>
<dbReference type="AlphaFoldDB" id="A0A5C6IX45"/>
<evidence type="ECO:0000313" key="3">
    <source>
        <dbReference type="Proteomes" id="UP000320481"/>
    </source>
</evidence>
<evidence type="ECO:0000313" key="2">
    <source>
        <dbReference type="EMBL" id="TWV32877.1"/>
    </source>
</evidence>
<protein>
    <submittedName>
        <fullName evidence="2">HTH domain-containing protein</fullName>
    </submittedName>
</protein>
<name>A0A5C6IX45_9ACTN</name>
<feature type="domain" description="Helix-turn-helix type 11" evidence="1">
    <location>
        <begin position="5"/>
        <end position="39"/>
    </location>
</feature>
<dbReference type="Pfam" id="PF08279">
    <property type="entry name" value="HTH_11"/>
    <property type="match status" value="1"/>
</dbReference>